<dbReference type="SUPFAM" id="SSF52540">
    <property type="entry name" value="P-loop containing nucleoside triphosphate hydrolases"/>
    <property type="match status" value="1"/>
</dbReference>
<dbReference type="STRING" id="1088818.A0A2I0AU59"/>
<dbReference type="GO" id="GO:0015031">
    <property type="term" value="P:protein transport"/>
    <property type="evidence" value="ECO:0007669"/>
    <property type="project" value="UniProtKB-KW"/>
</dbReference>
<keyword evidence="3" id="KW-0653">Protein transport</keyword>
<name>A0A2I0AU59_9ASPA</name>
<protein>
    <submittedName>
        <fullName evidence="8">Ras-related protein Rab7</fullName>
    </submittedName>
</protein>
<reference evidence="8 9" key="1">
    <citation type="journal article" date="2017" name="Nature">
        <title>The Apostasia genome and the evolution of orchids.</title>
        <authorList>
            <person name="Zhang G.Q."/>
            <person name="Liu K.W."/>
            <person name="Li Z."/>
            <person name="Lohaus R."/>
            <person name="Hsiao Y.Y."/>
            <person name="Niu S.C."/>
            <person name="Wang J.Y."/>
            <person name="Lin Y.C."/>
            <person name="Xu Q."/>
            <person name="Chen L.J."/>
            <person name="Yoshida K."/>
            <person name="Fujiwara S."/>
            <person name="Wang Z.W."/>
            <person name="Zhang Y.Q."/>
            <person name="Mitsuda N."/>
            <person name="Wang M."/>
            <person name="Liu G.H."/>
            <person name="Pecoraro L."/>
            <person name="Huang H.X."/>
            <person name="Xiao X.J."/>
            <person name="Lin M."/>
            <person name="Wu X.Y."/>
            <person name="Wu W.L."/>
            <person name="Chen Y.Y."/>
            <person name="Chang S.B."/>
            <person name="Sakamoto S."/>
            <person name="Ohme-Takagi M."/>
            <person name="Yagi M."/>
            <person name="Zeng S.J."/>
            <person name="Shen C.Y."/>
            <person name="Yeh C.M."/>
            <person name="Luo Y.B."/>
            <person name="Tsai W.C."/>
            <person name="Van de Peer Y."/>
            <person name="Liu Z.J."/>
        </authorList>
    </citation>
    <scope>NUCLEOTIDE SEQUENCE [LARGE SCALE GENOMIC DNA]</scope>
    <source>
        <strain evidence="9">cv. Shenzhen</strain>
        <tissue evidence="8">Stem</tissue>
    </source>
</reference>
<gene>
    <name evidence="8" type="primary">RAB7</name>
    <name evidence="8" type="ORF">AXF42_Ash001139</name>
</gene>
<evidence type="ECO:0000313" key="9">
    <source>
        <dbReference type="Proteomes" id="UP000236161"/>
    </source>
</evidence>
<dbReference type="InterPro" id="IPR027417">
    <property type="entry name" value="P-loop_NTPase"/>
</dbReference>
<comment type="similarity">
    <text evidence="1">Belongs to the small GTPase superfamily. Rab family.</text>
</comment>
<dbReference type="PANTHER" id="PTHR47981:SF20">
    <property type="entry name" value="RAS-RELATED PROTEIN RAB-7A"/>
    <property type="match status" value="1"/>
</dbReference>
<keyword evidence="9" id="KW-1185">Reference proteome</keyword>
<evidence type="ECO:0000313" key="8">
    <source>
        <dbReference type="EMBL" id="PKA59046.1"/>
    </source>
</evidence>
<dbReference type="GO" id="GO:0012505">
    <property type="term" value="C:endomembrane system"/>
    <property type="evidence" value="ECO:0007669"/>
    <property type="project" value="UniProtKB-SubCell"/>
</dbReference>
<dbReference type="SMART" id="SM00175">
    <property type="entry name" value="RAB"/>
    <property type="match status" value="1"/>
</dbReference>
<evidence type="ECO:0000256" key="5">
    <source>
        <dbReference type="ARBA" id="ARBA00023288"/>
    </source>
</evidence>
<dbReference type="GO" id="GO:0005525">
    <property type="term" value="F:GTP binding"/>
    <property type="evidence" value="ECO:0007669"/>
    <property type="project" value="UniProtKB-KW"/>
</dbReference>
<keyword evidence="4" id="KW-0342">GTP-binding</keyword>
<dbReference type="Proteomes" id="UP000236161">
    <property type="component" value="Unassembled WGS sequence"/>
</dbReference>
<proteinExistence type="inferred from homology"/>
<evidence type="ECO:0000256" key="4">
    <source>
        <dbReference type="ARBA" id="ARBA00023134"/>
    </source>
</evidence>
<evidence type="ECO:0000256" key="7">
    <source>
        <dbReference type="ARBA" id="ARBA00046278"/>
    </source>
</evidence>
<keyword evidence="2" id="KW-0547">Nucleotide-binding</keyword>
<keyword evidence="6" id="KW-0636">Prenylation</keyword>
<dbReference type="EMBL" id="KZ451950">
    <property type="protein sequence ID" value="PKA59046.1"/>
    <property type="molecule type" value="Genomic_DNA"/>
</dbReference>
<organism evidence="8 9">
    <name type="scientific">Apostasia shenzhenica</name>
    <dbReference type="NCBI Taxonomy" id="1088818"/>
    <lineage>
        <taxon>Eukaryota</taxon>
        <taxon>Viridiplantae</taxon>
        <taxon>Streptophyta</taxon>
        <taxon>Embryophyta</taxon>
        <taxon>Tracheophyta</taxon>
        <taxon>Spermatophyta</taxon>
        <taxon>Magnoliopsida</taxon>
        <taxon>Liliopsida</taxon>
        <taxon>Asparagales</taxon>
        <taxon>Orchidaceae</taxon>
        <taxon>Apostasioideae</taxon>
        <taxon>Apostasia</taxon>
    </lineage>
</organism>
<evidence type="ECO:0000256" key="6">
    <source>
        <dbReference type="ARBA" id="ARBA00023289"/>
    </source>
</evidence>
<evidence type="ECO:0000256" key="2">
    <source>
        <dbReference type="ARBA" id="ARBA00022741"/>
    </source>
</evidence>
<accession>A0A2I0AU59</accession>
<dbReference type="AlphaFoldDB" id="A0A2I0AU59"/>
<keyword evidence="5" id="KW-0449">Lipoprotein</keyword>
<comment type="subcellular location">
    <subcellularLocation>
        <location evidence="7">Endomembrane system</location>
        <topology evidence="7">Lipid-anchor</topology>
        <orientation evidence="7">Cytoplasmic side</orientation>
    </subcellularLocation>
</comment>
<dbReference type="PANTHER" id="PTHR47981">
    <property type="entry name" value="RAB FAMILY"/>
    <property type="match status" value="1"/>
</dbReference>
<evidence type="ECO:0000256" key="1">
    <source>
        <dbReference type="ARBA" id="ARBA00006270"/>
    </source>
</evidence>
<dbReference type="GO" id="GO:0005774">
    <property type="term" value="C:vacuolar membrane"/>
    <property type="evidence" value="ECO:0007669"/>
    <property type="project" value="TreeGrafter"/>
</dbReference>
<evidence type="ECO:0000256" key="3">
    <source>
        <dbReference type="ARBA" id="ARBA00022927"/>
    </source>
</evidence>
<sequence>MASRGRMLLNVIILGDSGYVNKKFSNQCKAAIGVDFLTKEIQVDERLFTLQKLFQQVFCLGNSVSSHLEKTGFRQQKKAWCASKEYFESSANEGFNVEAAFSCITKNALKNEPEDELHAEFDGKEVFGWFSHWGQNLEGAQNRTNESITHQLVADVARSHLSVLGRGAITTSRPNAAAAASVSIGMFTARARMATYGRSFEKALKTTTAIPLIHNSTPTFYTTSKAHQIAVPSPLPAEGNLTASKYSVVLRSSWKLPAACGRHVARARTSDGFLTVLDNSCN</sequence>
<keyword evidence="3" id="KW-0813">Transport</keyword>